<dbReference type="SUPFAM" id="SSF143975">
    <property type="entry name" value="IlvD/EDD N-terminal domain-like"/>
    <property type="match status" value="1"/>
</dbReference>
<proteinExistence type="inferred from homology"/>
<feature type="non-terminal residue" evidence="4">
    <location>
        <position position="1"/>
    </location>
</feature>
<comment type="caution">
    <text evidence="4">The sequence shown here is derived from an EMBL/GenBank/DDBJ whole genome shotgun (WGS) entry which is preliminary data.</text>
</comment>
<dbReference type="AlphaFoldDB" id="X1UHQ6"/>
<dbReference type="Pfam" id="PF00920">
    <property type="entry name" value="ILVD_EDD_N"/>
    <property type="match status" value="1"/>
</dbReference>
<name>X1UHQ6_9ZZZZ</name>
<feature type="non-terminal residue" evidence="4">
    <location>
        <position position="91"/>
    </location>
</feature>
<evidence type="ECO:0000259" key="3">
    <source>
        <dbReference type="Pfam" id="PF00920"/>
    </source>
</evidence>
<evidence type="ECO:0000313" key="4">
    <source>
        <dbReference type="EMBL" id="GAJ17069.1"/>
    </source>
</evidence>
<dbReference type="PANTHER" id="PTHR43661:SF3">
    <property type="entry name" value="D-XYLONATE DEHYDRATASE YAGF-RELATED"/>
    <property type="match status" value="1"/>
</dbReference>
<organism evidence="4">
    <name type="scientific">marine sediment metagenome</name>
    <dbReference type="NCBI Taxonomy" id="412755"/>
    <lineage>
        <taxon>unclassified sequences</taxon>
        <taxon>metagenomes</taxon>
        <taxon>ecological metagenomes</taxon>
    </lineage>
</organism>
<dbReference type="InterPro" id="IPR037237">
    <property type="entry name" value="IlvD/EDD_N"/>
</dbReference>
<dbReference type="GO" id="GO:0005829">
    <property type="term" value="C:cytosol"/>
    <property type="evidence" value="ECO:0007669"/>
    <property type="project" value="TreeGrafter"/>
</dbReference>
<evidence type="ECO:0000256" key="1">
    <source>
        <dbReference type="ARBA" id="ARBA00006486"/>
    </source>
</evidence>
<dbReference type="PANTHER" id="PTHR43661">
    <property type="entry name" value="D-XYLONATE DEHYDRATASE"/>
    <property type="match status" value="1"/>
</dbReference>
<dbReference type="GO" id="GO:0016836">
    <property type="term" value="F:hydro-lyase activity"/>
    <property type="evidence" value="ECO:0007669"/>
    <property type="project" value="TreeGrafter"/>
</dbReference>
<evidence type="ECO:0000256" key="2">
    <source>
        <dbReference type="ARBA" id="ARBA00023239"/>
    </source>
</evidence>
<sequence>IHIPAVARQLNMELDLSLWDELSRVTPFICKVSPNLSEYTLKDLEGVGGIKAVMKELKPLLHLDALTVTGRSIGENIEDALDADGEIIRPL</sequence>
<accession>X1UHQ6</accession>
<dbReference type="EMBL" id="BARW01041612">
    <property type="protein sequence ID" value="GAJ17069.1"/>
    <property type="molecule type" value="Genomic_DNA"/>
</dbReference>
<gene>
    <name evidence="4" type="ORF">S12H4_62204</name>
</gene>
<dbReference type="InterPro" id="IPR000581">
    <property type="entry name" value="ILV_EDD_N"/>
</dbReference>
<protein>
    <recommendedName>
        <fullName evidence="3">Dihydroxy-acid/6-phosphogluconate dehydratase N-terminal domain-containing protein</fullName>
    </recommendedName>
</protein>
<reference evidence="4" key="1">
    <citation type="journal article" date="2014" name="Front. Microbiol.">
        <title>High frequency of phylogenetically diverse reductive dehalogenase-homologous genes in deep subseafloor sedimentary metagenomes.</title>
        <authorList>
            <person name="Kawai M."/>
            <person name="Futagami T."/>
            <person name="Toyoda A."/>
            <person name="Takaki Y."/>
            <person name="Nishi S."/>
            <person name="Hori S."/>
            <person name="Arai W."/>
            <person name="Tsubouchi T."/>
            <person name="Morono Y."/>
            <person name="Uchiyama I."/>
            <person name="Ito T."/>
            <person name="Fujiyama A."/>
            <person name="Inagaki F."/>
            <person name="Takami H."/>
        </authorList>
    </citation>
    <scope>NUCLEOTIDE SEQUENCE</scope>
    <source>
        <strain evidence="4">Expedition CK06-06</strain>
    </source>
</reference>
<keyword evidence="2" id="KW-0456">Lyase</keyword>
<feature type="domain" description="Dihydroxy-acid/6-phosphogluconate dehydratase N-terminal" evidence="3">
    <location>
        <begin position="1"/>
        <end position="76"/>
    </location>
</feature>
<comment type="similarity">
    <text evidence="1">Belongs to the IlvD/Edd family.</text>
</comment>